<evidence type="ECO:0000313" key="3">
    <source>
        <dbReference type="Proteomes" id="UP001356427"/>
    </source>
</evidence>
<organism evidence="2 3">
    <name type="scientific">Coregonus suidteri</name>
    <dbReference type="NCBI Taxonomy" id="861788"/>
    <lineage>
        <taxon>Eukaryota</taxon>
        <taxon>Metazoa</taxon>
        <taxon>Chordata</taxon>
        <taxon>Craniata</taxon>
        <taxon>Vertebrata</taxon>
        <taxon>Euteleostomi</taxon>
        <taxon>Actinopterygii</taxon>
        <taxon>Neopterygii</taxon>
        <taxon>Teleostei</taxon>
        <taxon>Protacanthopterygii</taxon>
        <taxon>Salmoniformes</taxon>
        <taxon>Salmonidae</taxon>
        <taxon>Coregoninae</taxon>
        <taxon>Coregonus</taxon>
    </lineage>
</organism>
<feature type="non-terminal residue" evidence="2">
    <location>
        <position position="188"/>
    </location>
</feature>
<sequence>MHLPPLNSLSTLPPHSSLLLHGAEFHSYDELSLGRHVLEDVSLQPPQHVGTQQVVKLLDLVLLGDVCKLLQEPLQITTDGGRVEGEEESERMSDPAELHVVILLFLQSYQQSNPRYLWYHHVLTLLLKLLKVLILRFPLDPFFLLQERRGGEEEDRRRGGQERRRGEEEDRRGEEERRRRRGLHGELI</sequence>
<keyword evidence="3" id="KW-1185">Reference proteome</keyword>
<accession>A0AAN8KTL3</accession>
<dbReference type="EMBL" id="JAGTTL010000039">
    <property type="protein sequence ID" value="KAK6292045.1"/>
    <property type="molecule type" value="Genomic_DNA"/>
</dbReference>
<proteinExistence type="predicted"/>
<name>A0AAN8KTL3_9TELE</name>
<evidence type="ECO:0000313" key="2">
    <source>
        <dbReference type="EMBL" id="KAK6292045.1"/>
    </source>
</evidence>
<comment type="caution">
    <text evidence="2">The sequence shown here is derived from an EMBL/GenBank/DDBJ whole genome shotgun (WGS) entry which is preliminary data.</text>
</comment>
<protein>
    <submittedName>
        <fullName evidence="2">Uncharacterized protein</fullName>
    </submittedName>
</protein>
<dbReference type="Proteomes" id="UP001356427">
    <property type="component" value="Unassembled WGS sequence"/>
</dbReference>
<evidence type="ECO:0000256" key="1">
    <source>
        <dbReference type="SAM" id="MobiDB-lite"/>
    </source>
</evidence>
<gene>
    <name evidence="2" type="ORF">J4Q44_G00378300</name>
</gene>
<feature type="region of interest" description="Disordered" evidence="1">
    <location>
        <begin position="151"/>
        <end position="188"/>
    </location>
</feature>
<reference evidence="2 3" key="1">
    <citation type="submission" date="2021-04" db="EMBL/GenBank/DDBJ databases">
        <authorList>
            <person name="De Guttry C."/>
            <person name="Zahm M."/>
            <person name="Klopp C."/>
            <person name="Cabau C."/>
            <person name="Louis A."/>
            <person name="Berthelot C."/>
            <person name="Parey E."/>
            <person name="Roest Crollius H."/>
            <person name="Montfort J."/>
            <person name="Robinson-Rechavi M."/>
            <person name="Bucao C."/>
            <person name="Bouchez O."/>
            <person name="Gislard M."/>
            <person name="Lluch J."/>
            <person name="Milhes M."/>
            <person name="Lampietro C."/>
            <person name="Lopez Roques C."/>
            <person name="Donnadieu C."/>
            <person name="Braasch I."/>
            <person name="Desvignes T."/>
            <person name="Postlethwait J."/>
            <person name="Bobe J."/>
            <person name="Wedekind C."/>
            <person name="Guiguen Y."/>
        </authorList>
    </citation>
    <scope>NUCLEOTIDE SEQUENCE [LARGE SCALE GENOMIC DNA]</scope>
    <source>
        <strain evidence="2">Cs_M1</strain>
        <tissue evidence="2">Blood</tissue>
    </source>
</reference>
<dbReference type="AlphaFoldDB" id="A0AAN8KTL3"/>